<dbReference type="GO" id="GO:0046428">
    <property type="term" value="F:1,4-dihydroxy-2-naphthoate polyprenyltransferase activity"/>
    <property type="evidence" value="ECO:0007669"/>
    <property type="project" value="UniProtKB-UniRule"/>
</dbReference>
<keyword evidence="5 8" id="KW-0812">Transmembrane</keyword>
<keyword evidence="7 8" id="KW-0472">Membrane</keyword>
<reference evidence="10 11" key="2">
    <citation type="submission" date="2015-01" db="EMBL/GenBank/DDBJ databases">
        <title>Genome sequence of a Bifidobacterium animalis strain.</title>
        <authorList>
            <person name="Bogovic-Matijasic B."/>
            <person name="Hacin B."/>
            <person name="Citar M."/>
            <person name="Svigelj K."/>
            <person name="Stempelj M."/>
            <person name="Rogelj I."/>
        </authorList>
    </citation>
    <scope>NUCLEOTIDE SEQUENCE [LARGE SCALE GENOMIC DNA]</scope>
    <source>
        <strain evidence="10 11">IM386</strain>
    </source>
</reference>
<evidence type="ECO:0000313" key="10">
    <source>
        <dbReference type="EMBL" id="CDI67436.1"/>
    </source>
</evidence>
<dbReference type="CDD" id="cd13962">
    <property type="entry name" value="PT_UbiA_UBIAD1"/>
    <property type="match status" value="1"/>
</dbReference>
<dbReference type="NCBIfam" id="TIGR00751">
    <property type="entry name" value="menA"/>
    <property type="match status" value="1"/>
</dbReference>
<evidence type="ECO:0000256" key="8">
    <source>
        <dbReference type="HAMAP-Rule" id="MF_01937"/>
    </source>
</evidence>
<feature type="transmembrane region" description="Helical" evidence="8">
    <location>
        <begin position="60"/>
        <end position="81"/>
    </location>
</feature>
<evidence type="ECO:0000256" key="7">
    <source>
        <dbReference type="ARBA" id="ARBA00023136"/>
    </source>
</evidence>
<feature type="transmembrane region" description="Helical" evidence="8">
    <location>
        <begin position="338"/>
        <end position="355"/>
    </location>
</feature>
<comment type="similarity">
    <text evidence="8">Belongs to the MenA family. Type 1 subfamily.</text>
</comment>
<evidence type="ECO:0000256" key="4">
    <source>
        <dbReference type="ARBA" id="ARBA00022679"/>
    </source>
</evidence>
<evidence type="ECO:0000256" key="6">
    <source>
        <dbReference type="ARBA" id="ARBA00022989"/>
    </source>
</evidence>
<dbReference type="PANTHER" id="PTHR13929:SF0">
    <property type="entry name" value="UBIA PRENYLTRANSFERASE DOMAIN-CONTAINING PROTEIN 1"/>
    <property type="match status" value="1"/>
</dbReference>
<dbReference type="InterPro" id="IPR000537">
    <property type="entry name" value="UbiA_prenyltransferase"/>
</dbReference>
<evidence type="ECO:0000256" key="1">
    <source>
        <dbReference type="ARBA" id="ARBA00004141"/>
    </source>
</evidence>
<evidence type="ECO:0000256" key="9">
    <source>
        <dbReference type="NCBIfam" id="TIGR00751"/>
    </source>
</evidence>
<feature type="transmembrane region" description="Helical" evidence="8">
    <location>
        <begin position="266"/>
        <end position="291"/>
    </location>
</feature>
<dbReference type="EC" id="2.5.1.74" evidence="8 9"/>
<sequence>MRFHDYVSGMRIPTLMLGIAPVLIGATAACRVLDLRSAEGLPACGVFVSSAECHAGTGRIVTLGLLCLLVALFLQIAVNFANDYSDGVRGTDAHRTAAVRQYTVESDFQFFENGATAEEERQARELNGPMRLVASGVTPRAVLMAAIVNAVLACVCGLAVIVITGYWWLVFVGALCVAAAWFYVGGSHPYGYFGFGELAAFVFFGPVAALGTQFVLCGHVNGNGVYGAVVIGAVSAAVMAVNNLRDVNTDRESGKRTLAVRLGARAFTVCLCVLIALVMLVMVIPWSVMWIHMDSDLPNLSVLGGYCAVLGEIALILLTVVVEFNVAKREYRSAMRNLSWIALAVALVFVGLTMSI</sequence>
<accession>A0AAV2W3X6</accession>
<comment type="caution">
    <text evidence="10">The sequence shown here is derived from an EMBL/GenBank/DDBJ whole genome shotgun (WGS) entry which is preliminary data.</text>
</comment>
<feature type="transmembrane region" description="Helical" evidence="8">
    <location>
        <begin position="303"/>
        <end position="326"/>
    </location>
</feature>
<reference evidence="10 11" key="1">
    <citation type="submission" date="2013-10" db="EMBL/GenBank/DDBJ databases">
        <authorList>
            <person name="Manrique M."/>
        </authorList>
    </citation>
    <scope>NUCLEOTIDE SEQUENCE [LARGE SCALE GENOMIC DNA]</scope>
    <source>
        <strain evidence="10 11">IM386</strain>
    </source>
</reference>
<keyword evidence="2 8" id="KW-0474">Menaquinone biosynthesis</keyword>
<proteinExistence type="inferred from homology"/>
<evidence type="ECO:0000256" key="5">
    <source>
        <dbReference type="ARBA" id="ARBA00022692"/>
    </source>
</evidence>
<dbReference type="RefSeq" id="WP_014697344.1">
    <property type="nucleotide sequence ID" value="NZ_CBUQ010000007.1"/>
</dbReference>
<dbReference type="EMBL" id="CBUQ010000007">
    <property type="protein sequence ID" value="CDI67436.1"/>
    <property type="molecule type" value="Genomic_DNA"/>
</dbReference>
<comment type="function">
    <text evidence="8">Conversion of 1,4-dihydroxy-2-naphthoate (DHNA) to demethylmenaquinone (DMK).</text>
</comment>
<keyword evidence="6 8" id="KW-1133">Transmembrane helix</keyword>
<dbReference type="GO" id="GO:0042371">
    <property type="term" value="P:vitamin K biosynthetic process"/>
    <property type="evidence" value="ECO:0007669"/>
    <property type="project" value="TreeGrafter"/>
</dbReference>
<evidence type="ECO:0000256" key="2">
    <source>
        <dbReference type="ARBA" id="ARBA00022428"/>
    </source>
</evidence>
<dbReference type="InterPro" id="IPR004657">
    <property type="entry name" value="MenA"/>
</dbReference>
<feature type="transmembrane region" description="Helical" evidence="8">
    <location>
        <begin position="141"/>
        <end position="160"/>
    </location>
</feature>
<gene>
    <name evidence="8" type="primary">menA</name>
    <name evidence="10" type="ORF">BANIM336_00757</name>
</gene>
<keyword evidence="3 8" id="KW-1003">Cell membrane</keyword>
<comment type="catalytic activity">
    <reaction evidence="8">
        <text>an all-trans-polyprenyl diphosphate + 1,4-dihydroxy-2-naphthoate + H(+) = a 2-demethylmenaquinol + CO2 + diphosphate</text>
        <dbReference type="Rhea" id="RHEA:26478"/>
        <dbReference type="Rhea" id="RHEA-COMP:9563"/>
        <dbReference type="Rhea" id="RHEA-COMP:9564"/>
        <dbReference type="ChEBI" id="CHEBI:11173"/>
        <dbReference type="ChEBI" id="CHEBI:15378"/>
        <dbReference type="ChEBI" id="CHEBI:16526"/>
        <dbReference type="ChEBI" id="CHEBI:33019"/>
        <dbReference type="ChEBI" id="CHEBI:55437"/>
        <dbReference type="ChEBI" id="CHEBI:58914"/>
        <dbReference type="EC" id="2.5.1.74"/>
    </reaction>
</comment>
<dbReference type="GO" id="GO:0009234">
    <property type="term" value="P:menaquinone biosynthetic process"/>
    <property type="evidence" value="ECO:0007669"/>
    <property type="project" value="UniProtKB-UniRule"/>
</dbReference>
<feature type="transmembrane region" description="Helical" evidence="8">
    <location>
        <begin position="166"/>
        <end position="184"/>
    </location>
</feature>
<dbReference type="Proteomes" id="UP000035645">
    <property type="component" value="Unassembled WGS sequence"/>
</dbReference>
<evidence type="ECO:0000313" key="11">
    <source>
        <dbReference type="Proteomes" id="UP000035645"/>
    </source>
</evidence>
<dbReference type="PROSITE" id="PS51257">
    <property type="entry name" value="PROKAR_LIPOPROTEIN"/>
    <property type="match status" value="1"/>
</dbReference>
<feature type="transmembrane region" description="Helical" evidence="8">
    <location>
        <begin position="224"/>
        <end position="245"/>
    </location>
</feature>
<comment type="subcellular location">
    <subcellularLocation>
        <location evidence="8">Cell membrane</location>
        <topology evidence="8">Multi-pass membrane protein</topology>
    </subcellularLocation>
    <subcellularLocation>
        <location evidence="1">Membrane</location>
        <topology evidence="1">Multi-pass membrane protein</topology>
    </subcellularLocation>
</comment>
<dbReference type="GO" id="GO:0005886">
    <property type="term" value="C:plasma membrane"/>
    <property type="evidence" value="ECO:0007669"/>
    <property type="project" value="UniProtKB-SubCell"/>
</dbReference>
<feature type="transmembrane region" description="Helical" evidence="8">
    <location>
        <begin position="191"/>
        <end position="212"/>
    </location>
</feature>
<comment type="pathway">
    <text evidence="8">Quinol/quinone metabolism; menaquinone biosynthesis; menaquinol from 1,4-dihydroxy-2-naphthoate: step 1/2.</text>
</comment>
<protein>
    <recommendedName>
        <fullName evidence="8 9">1,4-dihydroxy-2-naphthoate octaprenyltransferase</fullName>
        <shortName evidence="8">DHNA-octaprenyltransferase</shortName>
        <ecNumber evidence="8 9">2.5.1.74</ecNumber>
    </recommendedName>
</protein>
<dbReference type="Pfam" id="PF01040">
    <property type="entry name" value="UbiA"/>
    <property type="match status" value="1"/>
</dbReference>
<dbReference type="InterPro" id="IPR026046">
    <property type="entry name" value="UBIAD1"/>
</dbReference>
<dbReference type="PANTHER" id="PTHR13929">
    <property type="entry name" value="1,4-DIHYDROXY-2-NAPHTHOATE OCTAPRENYLTRANSFERASE"/>
    <property type="match status" value="1"/>
</dbReference>
<dbReference type="AlphaFoldDB" id="A0AAV2W3X6"/>
<keyword evidence="4 8" id="KW-0808">Transferase</keyword>
<dbReference type="PIRSF" id="PIRSF005355">
    <property type="entry name" value="UBIAD1"/>
    <property type="match status" value="1"/>
</dbReference>
<organism evidence="10 11">
    <name type="scientific">Bifidobacterium animalis subsp. animalis IM386</name>
    <dbReference type="NCBI Taxonomy" id="1402194"/>
    <lineage>
        <taxon>Bacteria</taxon>
        <taxon>Bacillati</taxon>
        <taxon>Actinomycetota</taxon>
        <taxon>Actinomycetes</taxon>
        <taxon>Bifidobacteriales</taxon>
        <taxon>Bifidobacteriaceae</taxon>
        <taxon>Bifidobacterium</taxon>
    </lineage>
</organism>
<name>A0AAV2W3X6_9BIFI</name>
<dbReference type="HAMAP" id="MF_01937">
    <property type="entry name" value="MenA_1"/>
    <property type="match status" value="1"/>
</dbReference>
<evidence type="ECO:0000256" key="3">
    <source>
        <dbReference type="ARBA" id="ARBA00022475"/>
    </source>
</evidence>